<feature type="chain" id="PRO_5029667919" description="InlB B-repeat-containing protein" evidence="1">
    <location>
        <begin position="23"/>
        <end position="100"/>
    </location>
</feature>
<evidence type="ECO:0008006" key="4">
    <source>
        <dbReference type="Google" id="ProtNLM"/>
    </source>
</evidence>
<dbReference type="PROSITE" id="PS51257">
    <property type="entry name" value="PROKAR_LIPOPROTEIN"/>
    <property type="match status" value="1"/>
</dbReference>
<dbReference type="AlphaFoldDB" id="A0A7L6N5N0"/>
<dbReference type="KEGG" id="tbk:HF295_02565"/>
<gene>
    <name evidence="2" type="ORF">HF295_02565</name>
</gene>
<keyword evidence="1" id="KW-0732">Signal</keyword>
<dbReference type="Proteomes" id="UP000512167">
    <property type="component" value="Chromosome"/>
</dbReference>
<name>A0A7L6N5N0_9MOLU</name>
<dbReference type="EMBL" id="CP051151">
    <property type="protein sequence ID" value="QLY39804.1"/>
    <property type="molecule type" value="Genomic_DNA"/>
</dbReference>
<organism evidence="2 3">
    <name type="scientific">Hujiaoplasma nucleasis</name>
    <dbReference type="NCBI Taxonomy" id="2725268"/>
    <lineage>
        <taxon>Bacteria</taxon>
        <taxon>Bacillati</taxon>
        <taxon>Mycoplasmatota</taxon>
        <taxon>Mollicutes</taxon>
        <taxon>Candidatus Izemoplasmatales</taxon>
        <taxon>Hujiaoplasmataceae</taxon>
        <taxon>Hujiaoplasma</taxon>
    </lineage>
</organism>
<proteinExistence type="predicted"/>
<feature type="signal peptide" evidence="1">
    <location>
        <begin position="1"/>
        <end position="22"/>
    </location>
</feature>
<keyword evidence="3" id="KW-1185">Reference proteome</keyword>
<evidence type="ECO:0000256" key="1">
    <source>
        <dbReference type="SAM" id="SignalP"/>
    </source>
</evidence>
<evidence type="ECO:0000313" key="2">
    <source>
        <dbReference type="EMBL" id="QLY39804.1"/>
    </source>
</evidence>
<protein>
    <recommendedName>
        <fullName evidence="4">InlB B-repeat-containing protein</fullName>
    </recommendedName>
</protein>
<accession>A0A7L6N5N0</accession>
<reference evidence="2 3" key="1">
    <citation type="submission" date="2020-04" db="EMBL/GenBank/DDBJ databases">
        <authorList>
            <person name="Zheng R.K."/>
            <person name="Sun C.M."/>
        </authorList>
    </citation>
    <scope>NUCLEOTIDE SEQUENCE [LARGE SCALE GENOMIC DNA]</scope>
    <source>
        <strain evidence="3">zrk29</strain>
    </source>
</reference>
<dbReference type="RefSeq" id="WP_312032287.1">
    <property type="nucleotide sequence ID" value="NZ_CP051151.1"/>
</dbReference>
<sequence length="100" mass="11258">MKFKLLMLIASFLLLLSCQNEVDEDIGVFILEYPNEDIEIKGSIGDKVVLPQLSKDDYVFIGWTDGEDYYAGLTEVLETEVTLSPAYEPIESVFSKVEVS</sequence>
<evidence type="ECO:0000313" key="3">
    <source>
        <dbReference type="Proteomes" id="UP000512167"/>
    </source>
</evidence>